<feature type="transmembrane region" description="Helical" evidence="4">
    <location>
        <begin position="391"/>
        <end position="412"/>
    </location>
</feature>
<organism evidence="6 7">
    <name type="scientific">Scheffersomyces stipitis (strain ATCC 58785 / CBS 6054 / NBRC 10063 / NRRL Y-11545)</name>
    <name type="common">Yeast</name>
    <name type="synonym">Pichia stipitis</name>
    <dbReference type="NCBI Taxonomy" id="322104"/>
    <lineage>
        <taxon>Eukaryota</taxon>
        <taxon>Fungi</taxon>
        <taxon>Dikarya</taxon>
        <taxon>Ascomycota</taxon>
        <taxon>Saccharomycotina</taxon>
        <taxon>Pichiomycetes</taxon>
        <taxon>Debaryomycetaceae</taxon>
        <taxon>Scheffersomyces</taxon>
    </lineage>
</organism>
<evidence type="ECO:0000259" key="5">
    <source>
        <dbReference type="SMART" id="SM00563"/>
    </source>
</evidence>
<accession>A3LV02</accession>
<dbReference type="SMART" id="SM00563">
    <property type="entry name" value="PlsC"/>
    <property type="match status" value="1"/>
</dbReference>
<evidence type="ECO:0000313" key="6">
    <source>
        <dbReference type="EMBL" id="ABN66685.2"/>
    </source>
</evidence>
<feature type="transmembrane region" description="Helical" evidence="4">
    <location>
        <begin position="117"/>
        <end position="137"/>
    </location>
</feature>
<comment type="similarity">
    <text evidence="1">Belongs to the 1-acyl-sn-glycerol-3-phosphate acyltransferase family.</text>
</comment>
<dbReference type="STRING" id="322104.A3LV02"/>
<evidence type="ECO:0000256" key="1">
    <source>
        <dbReference type="ARBA" id="ARBA00008655"/>
    </source>
</evidence>
<keyword evidence="4" id="KW-0812">Transmembrane</keyword>
<dbReference type="PANTHER" id="PTHR10983:SF16">
    <property type="entry name" value="LYSOCARDIOLIPIN ACYLTRANSFERASE 1"/>
    <property type="match status" value="1"/>
</dbReference>
<dbReference type="InParanoid" id="A3LV02"/>
<dbReference type="GO" id="GO:0036149">
    <property type="term" value="P:phosphatidylinositol acyl-chain remodeling"/>
    <property type="evidence" value="ECO:0007669"/>
    <property type="project" value="TreeGrafter"/>
</dbReference>
<dbReference type="OrthoDB" id="189226at2759"/>
<dbReference type="Proteomes" id="UP000002258">
    <property type="component" value="Chromosome 5"/>
</dbReference>
<dbReference type="PANTHER" id="PTHR10983">
    <property type="entry name" value="1-ACYLGLYCEROL-3-PHOSPHATE ACYLTRANSFERASE-RELATED"/>
    <property type="match status" value="1"/>
</dbReference>
<dbReference type="HOGENOM" id="CLU_041844_3_2_1"/>
<dbReference type="Pfam" id="PF16076">
    <property type="entry name" value="Acyltransf_C"/>
    <property type="match status" value="1"/>
</dbReference>
<dbReference type="Pfam" id="PF01553">
    <property type="entry name" value="Acyltransferase"/>
    <property type="match status" value="1"/>
</dbReference>
<reference evidence="6 7" key="1">
    <citation type="journal article" date="2007" name="Nat. Biotechnol.">
        <title>Genome sequence of the lignocellulose-bioconverting and xylose-fermenting yeast Pichia stipitis.</title>
        <authorList>
            <person name="Jeffries T.W."/>
            <person name="Grigoriev I.V."/>
            <person name="Grimwood J."/>
            <person name="Laplaza J.M."/>
            <person name="Aerts A."/>
            <person name="Salamov A."/>
            <person name="Schmutz J."/>
            <person name="Lindquist E."/>
            <person name="Dehal P."/>
            <person name="Shapiro H."/>
            <person name="Jin Y.S."/>
            <person name="Passoth V."/>
            <person name="Richardson P.M."/>
        </authorList>
    </citation>
    <scope>NUCLEOTIDE SEQUENCE [LARGE SCALE GENOMIC DNA]</scope>
    <source>
        <strain evidence="7">ATCC 58785 / CBS 6054 / NBRC 10063 / NRRL Y-11545</strain>
    </source>
</reference>
<dbReference type="RefSeq" id="XP_001384714.2">
    <property type="nucleotide sequence ID" value="XM_001384677.1"/>
</dbReference>
<dbReference type="FunCoup" id="A3LV02">
    <property type="interactions" value="286"/>
</dbReference>
<dbReference type="InterPro" id="IPR002123">
    <property type="entry name" value="Plipid/glycerol_acylTrfase"/>
</dbReference>
<dbReference type="OMA" id="FYIREFR"/>
<dbReference type="InterPro" id="IPR032098">
    <property type="entry name" value="Acyltransf_C"/>
</dbReference>
<sequence>MSLSRHSLPVVIVRTALITPFFIFGVLSIVFTQFVGAVIFKSSPANRQSVMNLTKNHFILLIGSIARLVCPCEISVTYDKETLPESDSFRVDSGRHLISSLTPNSVIISNHQIYTDWLFLWFLSYTARFSYYIHIILKDMSNIPVLGFGMTNYNFLFLSRKWEKDKIQLSNQLAVLDANSRGMGPANGVQLVATSATEGGIVKWPKGRRENQIFPYQLILFPEGTVPSVRTRGKSAEYIKFKDLPPLKHVLLPRVRGLYLSLRELRNSIEVVYDITTGYSGLVAGEIGEESFSLKRHFLKGYGPSRINFHIRGFKISEIPLGDSNIDIDDVPEEELQKFEDWLLKVWYEKDALMDGFFKHGRFVDPKDPENKEFFKNSVVADLKLRNPLEVFVPFTTVIAALLLLRLLYFFIRSALGY</sequence>
<keyword evidence="3" id="KW-0012">Acyltransferase</keyword>
<gene>
    <name evidence="6" type="ORF">PICST_83738</name>
</gene>
<dbReference type="eggNOG" id="KOG1505">
    <property type="taxonomic scope" value="Eukaryota"/>
</dbReference>
<keyword evidence="2" id="KW-0808">Transferase</keyword>
<evidence type="ECO:0000313" key="7">
    <source>
        <dbReference type="Proteomes" id="UP000002258"/>
    </source>
</evidence>
<dbReference type="GO" id="GO:0005783">
    <property type="term" value="C:endoplasmic reticulum"/>
    <property type="evidence" value="ECO:0007669"/>
    <property type="project" value="TreeGrafter"/>
</dbReference>
<evidence type="ECO:0000256" key="3">
    <source>
        <dbReference type="ARBA" id="ARBA00023315"/>
    </source>
</evidence>
<name>A3LV02_PICST</name>
<proteinExistence type="inferred from homology"/>
<evidence type="ECO:0000256" key="2">
    <source>
        <dbReference type="ARBA" id="ARBA00022679"/>
    </source>
</evidence>
<dbReference type="SUPFAM" id="SSF69593">
    <property type="entry name" value="Glycerol-3-phosphate (1)-acyltransferase"/>
    <property type="match status" value="1"/>
</dbReference>
<protein>
    <recommendedName>
        <fullName evidence="5">Phospholipid/glycerol acyltransferase domain-containing protein</fullName>
    </recommendedName>
</protein>
<keyword evidence="4" id="KW-1133">Transmembrane helix</keyword>
<dbReference type="CDD" id="cd07990">
    <property type="entry name" value="LPLAT_LCLAT1-like"/>
    <property type="match status" value="1"/>
</dbReference>
<evidence type="ECO:0000256" key="4">
    <source>
        <dbReference type="SAM" id="Phobius"/>
    </source>
</evidence>
<dbReference type="EMBL" id="CP000499">
    <property type="protein sequence ID" value="ABN66685.2"/>
    <property type="molecule type" value="Genomic_DNA"/>
</dbReference>
<keyword evidence="7" id="KW-1185">Reference proteome</keyword>
<dbReference type="GeneID" id="4839679"/>
<dbReference type="KEGG" id="pic:PICST_83738"/>
<keyword evidence="4" id="KW-0472">Membrane</keyword>
<dbReference type="GO" id="GO:0016746">
    <property type="term" value="F:acyltransferase activity"/>
    <property type="evidence" value="ECO:0007669"/>
    <property type="project" value="UniProtKB-KW"/>
</dbReference>
<feature type="transmembrane region" description="Helical" evidence="4">
    <location>
        <begin position="12"/>
        <end position="40"/>
    </location>
</feature>
<dbReference type="AlphaFoldDB" id="A3LV02"/>
<feature type="domain" description="Phospholipid/glycerol acyltransferase" evidence="5">
    <location>
        <begin position="105"/>
        <end position="259"/>
    </location>
</feature>